<organism evidence="2 3">
    <name type="scientific">Apodemus speciosus</name>
    <name type="common">Large Japanese field mouse</name>
    <dbReference type="NCBI Taxonomy" id="105296"/>
    <lineage>
        <taxon>Eukaryota</taxon>
        <taxon>Metazoa</taxon>
        <taxon>Chordata</taxon>
        <taxon>Craniata</taxon>
        <taxon>Vertebrata</taxon>
        <taxon>Euteleostomi</taxon>
        <taxon>Mammalia</taxon>
        <taxon>Eutheria</taxon>
        <taxon>Euarchontoglires</taxon>
        <taxon>Glires</taxon>
        <taxon>Rodentia</taxon>
        <taxon>Myomorpha</taxon>
        <taxon>Muroidea</taxon>
        <taxon>Muridae</taxon>
        <taxon>Murinae</taxon>
        <taxon>Apodemus</taxon>
    </lineage>
</organism>
<evidence type="ECO:0000313" key="3">
    <source>
        <dbReference type="Proteomes" id="UP001623349"/>
    </source>
</evidence>
<feature type="region of interest" description="Disordered" evidence="1">
    <location>
        <begin position="1"/>
        <end position="37"/>
    </location>
</feature>
<dbReference type="Proteomes" id="UP001623349">
    <property type="component" value="Unassembled WGS sequence"/>
</dbReference>
<protein>
    <submittedName>
        <fullName evidence="2">Uncharacterized protein</fullName>
    </submittedName>
</protein>
<evidence type="ECO:0000313" key="2">
    <source>
        <dbReference type="EMBL" id="GAB1298124.1"/>
    </source>
</evidence>
<comment type="caution">
    <text evidence="2">The sequence shown here is derived from an EMBL/GenBank/DDBJ whole genome shotgun (WGS) entry which is preliminary data.</text>
</comment>
<sequence>MKLKGFLNRPVDREDPGVQCPGARKQGTNRRSGFMDV</sequence>
<gene>
    <name evidence="2" type="ORF">APTSU1_001336000</name>
</gene>
<reference evidence="2 3" key="1">
    <citation type="submission" date="2024-08" db="EMBL/GenBank/DDBJ databases">
        <title>The draft genome of Apodemus speciosus.</title>
        <authorList>
            <person name="Nabeshima K."/>
            <person name="Suzuki S."/>
            <person name="Onuma M."/>
        </authorList>
    </citation>
    <scope>NUCLEOTIDE SEQUENCE [LARGE SCALE GENOMIC DNA]</scope>
    <source>
        <strain evidence="2">IB14-021</strain>
    </source>
</reference>
<name>A0ABQ0FFV8_APOSI</name>
<keyword evidence="3" id="KW-1185">Reference proteome</keyword>
<accession>A0ABQ0FFV8</accession>
<dbReference type="EMBL" id="BAAFST010000013">
    <property type="protein sequence ID" value="GAB1298124.1"/>
    <property type="molecule type" value="Genomic_DNA"/>
</dbReference>
<evidence type="ECO:0000256" key="1">
    <source>
        <dbReference type="SAM" id="MobiDB-lite"/>
    </source>
</evidence>
<proteinExistence type="predicted"/>